<comment type="caution">
    <text evidence="3">The sequence shown here is derived from an EMBL/GenBank/DDBJ whole genome shotgun (WGS) entry which is preliminary data.</text>
</comment>
<dbReference type="PROSITE" id="PS51733">
    <property type="entry name" value="BPL_LPL_CATALYTIC"/>
    <property type="match status" value="1"/>
</dbReference>
<dbReference type="NCBIfam" id="TIGR00121">
    <property type="entry name" value="birA_ligase"/>
    <property type="match status" value="1"/>
</dbReference>
<proteinExistence type="predicted"/>
<dbReference type="AlphaFoldDB" id="A0A2P6CBC9"/>
<dbReference type="GO" id="GO:0004077">
    <property type="term" value="F:biotin--[biotin carboxyl-carrier protein] ligase activity"/>
    <property type="evidence" value="ECO:0007669"/>
    <property type="project" value="InterPro"/>
</dbReference>
<keyword evidence="1 3" id="KW-0436">Ligase</keyword>
<evidence type="ECO:0000256" key="1">
    <source>
        <dbReference type="ARBA" id="ARBA00022598"/>
    </source>
</evidence>
<dbReference type="InterPro" id="IPR004408">
    <property type="entry name" value="Biotin_CoA_COase_ligase"/>
</dbReference>
<dbReference type="Gene3D" id="3.30.930.10">
    <property type="entry name" value="Bira Bifunctional Protein, Domain 2"/>
    <property type="match status" value="1"/>
</dbReference>
<dbReference type="InterPro" id="IPR004143">
    <property type="entry name" value="BPL_LPL_catalytic"/>
</dbReference>
<name>A0A2P6CBC9_9FLAO</name>
<evidence type="ECO:0000259" key="2">
    <source>
        <dbReference type="PROSITE" id="PS51733"/>
    </source>
</evidence>
<protein>
    <submittedName>
        <fullName evidence="3">Biotin--[acetyl-CoA-carboxylase] ligase</fullName>
    </submittedName>
</protein>
<gene>
    <name evidence="3" type="ORF">BTO14_02715</name>
</gene>
<dbReference type="Proteomes" id="UP000247345">
    <property type="component" value="Unassembled WGS sequence"/>
</dbReference>
<keyword evidence="4" id="KW-1185">Reference proteome</keyword>
<dbReference type="CDD" id="cd16442">
    <property type="entry name" value="BPL"/>
    <property type="match status" value="1"/>
</dbReference>
<evidence type="ECO:0000313" key="3">
    <source>
        <dbReference type="EMBL" id="PQJ72226.1"/>
    </source>
</evidence>
<dbReference type="PANTHER" id="PTHR12835:SF5">
    <property type="entry name" value="BIOTIN--PROTEIN LIGASE"/>
    <property type="match status" value="1"/>
</dbReference>
<sequence>MKIIKLSATDSTNSFLKDLSQNSPLENFTTVVAINQTNGRGQQQSKWVSEPYKNLTFSTFISFKDLKVFQKKYLNFAISLAIYDVLLTKNLAKIAIKWPNDILSATHKICGILIENTFSGDKIKNSFIGIGLNVNQEIFPEHLTNATSLKLETGLEYNLDRLLNTILVAFQKNIKLLERQEFDFLEERYLNVLYKKNTPTMFKNSKGEIFMGIIFGISYHGKLQIQLEDDRILEFGIKEVSFL</sequence>
<evidence type="ECO:0000313" key="4">
    <source>
        <dbReference type="Proteomes" id="UP000247345"/>
    </source>
</evidence>
<feature type="domain" description="BPL/LPL catalytic" evidence="2">
    <location>
        <begin position="1"/>
        <end position="178"/>
    </location>
</feature>
<dbReference type="Pfam" id="PF03099">
    <property type="entry name" value="BPL_LplA_LipB"/>
    <property type="match status" value="1"/>
</dbReference>
<dbReference type="PANTHER" id="PTHR12835">
    <property type="entry name" value="BIOTIN PROTEIN LIGASE"/>
    <property type="match status" value="1"/>
</dbReference>
<organism evidence="3 4">
    <name type="scientific">Polaribacter butkevichii</name>
    <dbReference type="NCBI Taxonomy" id="218490"/>
    <lineage>
        <taxon>Bacteria</taxon>
        <taxon>Pseudomonadati</taxon>
        <taxon>Bacteroidota</taxon>
        <taxon>Flavobacteriia</taxon>
        <taxon>Flavobacteriales</taxon>
        <taxon>Flavobacteriaceae</taxon>
    </lineage>
</organism>
<dbReference type="EMBL" id="MSCK01000001">
    <property type="protein sequence ID" value="PQJ72226.1"/>
    <property type="molecule type" value="Genomic_DNA"/>
</dbReference>
<dbReference type="RefSeq" id="WP_105047887.1">
    <property type="nucleotide sequence ID" value="NZ_CP150661.1"/>
</dbReference>
<reference evidence="3 4" key="1">
    <citation type="submission" date="2016-12" db="EMBL/GenBank/DDBJ databases">
        <title>Trade-off between light-utilization and light-protection in marine flavobacteria.</title>
        <authorList>
            <person name="Kumagai Y."/>
            <person name="Yoshizawa S."/>
            <person name="Kogure K."/>
            <person name="Iwasaki W."/>
        </authorList>
    </citation>
    <scope>NUCLEOTIDE SEQUENCE [LARGE SCALE GENOMIC DNA]</scope>
    <source>
        <strain evidence="3 4">KCTC 12100</strain>
    </source>
</reference>
<dbReference type="InterPro" id="IPR045864">
    <property type="entry name" value="aa-tRNA-synth_II/BPL/LPL"/>
</dbReference>
<dbReference type="GO" id="GO:0005737">
    <property type="term" value="C:cytoplasm"/>
    <property type="evidence" value="ECO:0007669"/>
    <property type="project" value="TreeGrafter"/>
</dbReference>
<dbReference type="OrthoDB" id="9807064at2"/>
<dbReference type="SUPFAM" id="SSF55681">
    <property type="entry name" value="Class II aaRS and biotin synthetases"/>
    <property type="match status" value="1"/>
</dbReference>
<accession>A0A2P6CBC9</accession>